<evidence type="ECO:0000313" key="1">
    <source>
        <dbReference type="EMBL" id="GAG55189.1"/>
    </source>
</evidence>
<organism evidence="1">
    <name type="scientific">marine sediment metagenome</name>
    <dbReference type="NCBI Taxonomy" id="412755"/>
    <lineage>
        <taxon>unclassified sequences</taxon>
        <taxon>metagenomes</taxon>
        <taxon>ecological metagenomes</taxon>
    </lineage>
</organism>
<dbReference type="EMBL" id="BART01005920">
    <property type="protein sequence ID" value="GAG55189.1"/>
    <property type="molecule type" value="Genomic_DNA"/>
</dbReference>
<dbReference type="AlphaFoldDB" id="X0YGP4"/>
<comment type="caution">
    <text evidence="1">The sequence shown here is derived from an EMBL/GenBank/DDBJ whole genome shotgun (WGS) entry which is preliminary data.</text>
</comment>
<reference evidence="1" key="1">
    <citation type="journal article" date="2014" name="Front. Microbiol.">
        <title>High frequency of phylogenetically diverse reductive dehalogenase-homologous genes in deep subseafloor sedimentary metagenomes.</title>
        <authorList>
            <person name="Kawai M."/>
            <person name="Futagami T."/>
            <person name="Toyoda A."/>
            <person name="Takaki Y."/>
            <person name="Nishi S."/>
            <person name="Hori S."/>
            <person name="Arai W."/>
            <person name="Tsubouchi T."/>
            <person name="Morono Y."/>
            <person name="Uchiyama I."/>
            <person name="Ito T."/>
            <person name="Fujiyama A."/>
            <person name="Inagaki F."/>
            <person name="Takami H."/>
        </authorList>
    </citation>
    <scope>NUCLEOTIDE SEQUENCE</scope>
    <source>
        <strain evidence="1">Expedition CK06-06</strain>
    </source>
</reference>
<protein>
    <submittedName>
        <fullName evidence="1">Uncharacterized protein</fullName>
    </submittedName>
</protein>
<proteinExistence type="predicted"/>
<gene>
    <name evidence="1" type="ORF">S01H4_13435</name>
</gene>
<name>X0YGP4_9ZZZZ</name>
<accession>X0YGP4</accession>
<sequence>MIGMARSTDSFFIRADLLTENTGFSEARLDLGAYVDALGKSILKIHNVQMHFCSDVNNAVPPSPNPSPNNNPAIAWQLTTQSQLATGLEMIPASNRSVVSNGFYQVGSLTAGNVSSDIAGLNVQHFTDGYLIGVESLYL</sequence>
<feature type="non-terminal residue" evidence="1">
    <location>
        <position position="139"/>
    </location>
</feature>